<dbReference type="SUPFAM" id="SSF54403">
    <property type="entry name" value="Cystatin/monellin"/>
    <property type="match status" value="1"/>
</dbReference>
<dbReference type="Pfam" id="PF00031">
    <property type="entry name" value="Cystatin"/>
    <property type="match status" value="1"/>
</dbReference>
<evidence type="ECO:0000256" key="7">
    <source>
        <dbReference type="SAM" id="SignalP"/>
    </source>
</evidence>
<evidence type="ECO:0000313" key="9">
    <source>
        <dbReference type="Proteomes" id="UP000189704"/>
    </source>
</evidence>
<accession>A0A3Q0E423</accession>
<evidence type="ECO:0000256" key="5">
    <source>
        <dbReference type="ARBA" id="ARBA00022704"/>
    </source>
</evidence>
<dbReference type="PANTHER" id="PTHR46945">
    <property type="entry name" value="CYSTATIN-9-LIKE"/>
    <property type="match status" value="1"/>
</dbReference>
<dbReference type="GO" id="GO:0004869">
    <property type="term" value="F:cysteine-type endopeptidase inhibitor activity"/>
    <property type="evidence" value="ECO:0007669"/>
    <property type="project" value="UniProtKB-KW"/>
</dbReference>
<keyword evidence="6 7" id="KW-0732">Signal</keyword>
<dbReference type="InterPro" id="IPR046350">
    <property type="entry name" value="Cystatin_sf"/>
</dbReference>
<dbReference type="CDD" id="cd00042">
    <property type="entry name" value="CY"/>
    <property type="match status" value="1"/>
</dbReference>
<keyword evidence="5" id="KW-0789">Thiol protease inhibitor</keyword>
<feature type="chain" id="PRO_5018548885" evidence="7">
    <location>
        <begin position="22"/>
        <end position="144"/>
    </location>
</feature>
<dbReference type="RefSeq" id="XP_021569020.1">
    <property type="nucleotide sequence ID" value="XM_021713345.1"/>
</dbReference>
<dbReference type="STRING" id="1868482.ENSTSYP00000029300"/>
<keyword evidence="9" id="KW-1185">Reference proteome</keyword>
<dbReference type="GO" id="GO:0005615">
    <property type="term" value="C:extracellular space"/>
    <property type="evidence" value="ECO:0007669"/>
    <property type="project" value="TreeGrafter"/>
</dbReference>
<dbReference type="AlphaFoldDB" id="A0A3Q0E423"/>
<sequence>MALAWALLLLLLGIEPLVTRAWCSEEDLDSHIQQASEPEFPTTLDFAVRTFNQQNQDWHAYRLVRVLSSQREDSWAQTTPKLTFSMKLLLRQTLCGKYEADIDNCPFQEGPELNNTVTCFFTVSTQPWTAKFELRKKRCLDGIS</sequence>
<feature type="domain" description="Cystatin" evidence="8">
    <location>
        <begin position="34"/>
        <end position="128"/>
    </location>
</feature>
<name>A0A3Q0E423_CARSF</name>
<keyword evidence="3" id="KW-0964">Secreted</keyword>
<dbReference type="InterPro" id="IPR043250">
    <property type="entry name" value="CST9-like"/>
</dbReference>
<evidence type="ECO:0000256" key="1">
    <source>
        <dbReference type="ARBA" id="ARBA00004613"/>
    </source>
</evidence>
<feature type="signal peptide" evidence="7">
    <location>
        <begin position="1"/>
        <end position="21"/>
    </location>
</feature>
<dbReference type="GeneID" id="110595803"/>
<proteinExistence type="inferred from homology"/>
<comment type="similarity">
    <text evidence="2">Belongs to the cystatin family.</text>
</comment>
<keyword evidence="4" id="KW-0646">Protease inhibitor</keyword>
<dbReference type="PANTHER" id="PTHR46945:SF1">
    <property type="entry name" value="CYSTATIN-9-LIKE"/>
    <property type="match status" value="1"/>
</dbReference>
<dbReference type="Proteomes" id="UP000189704">
    <property type="component" value="Unplaced"/>
</dbReference>
<organism evidence="9 10">
    <name type="scientific">Carlito syrichta</name>
    <name type="common">Philippine tarsier</name>
    <name type="synonym">Tarsius syrichta</name>
    <dbReference type="NCBI Taxonomy" id="1868482"/>
    <lineage>
        <taxon>Eukaryota</taxon>
        <taxon>Metazoa</taxon>
        <taxon>Chordata</taxon>
        <taxon>Craniata</taxon>
        <taxon>Vertebrata</taxon>
        <taxon>Euteleostomi</taxon>
        <taxon>Mammalia</taxon>
        <taxon>Eutheria</taxon>
        <taxon>Euarchontoglires</taxon>
        <taxon>Primates</taxon>
        <taxon>Haplorrhini</taxon>
        <taxon>Tarsiiformes</taxon>
        <taxon>Tarsiidae</taxon>
        <taxon>Carlito</taxon>
    </lineage>
</organism>
<gene>
    <name evidence="10" type="primary">CST9L</name>
</gene>
<evidence type="ECO:0000256" key="3">
    <source>
        <dbReference type="ARBA" id="ARBA00022525"/>
    </source>
</evidence>
<dbReference type="KEGG" id="csyr:110595803"/>
<evidence type="ECO:0000313" key="10">
    <source>
        <dbReference type="RefSeq" id="XP_021569020.1"/>
    </source>
</evidence>
<dbReference type="InterPro" id="IPR000010">
    <property type="entry name" value="Cystatin_dom"/>
</dbReference>
<dbReference type="CTD" id="128821"/>
<evidence type="ECO:0000259" key="8">
    <source>
        <dbReference type="Pfam" id="PF00031"/>
    </source>
</evidence>
<dbReference type="Gene3D" id="3.10.450.10">
    <property type="match status" value="1"/>
</dbReference>
<protein>
    <submittedName>
        <fullName evidence="10">Cystatin-9-like</fullName>
    </submittedName>
</protein>
<evidence type="ECO:0000256" key="4">
    <source>
        <dbReference type="ARBA" id="ARBA00022690"/>
    </source>
</evidence>
<dbReference type="GO" id="GO:0019730">
    <property type="term" value="P:antimicrobial humoral response"/>
    <property type="evidence" value="ECO:0007669"/>
    <property type="project" value="TreeGrafter"/>
</dbReference>
<comment type="subcellular location">
    <subcellularLocation>
        <location evidence="1">Secreted</location>
    </subcellularLocation>
</comment>
<dbReference type="OrthoDB" id="9626110at2759"/>
<evidence type="ECO:0000256" key="2">
    <source>
        <dbReference type="ARBA" id="ARBA00009403"/>
    </source>
</evidence>
<evidence type="ECO:0000256" key="6">
    <source>
        <dbReference type="ARBA" id="ARBA00022729"/>
    </source>
</evidence>
<reference evidence="10" key="1">
    <citation type="submission" date="2025-08" db="UniProtKB">
        <authorList>
            <consortium name="RefSeq"/>
        </authorList>
    </citation>
    <scope>IDENTIFICATION</scope>
</reference>